<dbReference type="EMBL" id="CP003130">
    <property type="protein sequence ID" value="AEU38576.1"/>
    <property type="molecule type" value="Genomic_DNA"/>
</dbReference>
<reference evidence="1 2" key="1">
    <citation type="submission" date="2011-11" db="EMBL/GenBank/DDBJ databases">
        <title>Complete sequence of Granulicella mallensis MP5ACTX8.</title>
        <authorList>
            <consortium name="US DOE Joint Genome Institute"/>
            <person name="Lucas S."/>
            <person name="Copeland A."/>
            <person name="Lapidus A."/>
            <person name="Cheng J.-F."/>
            <person name="Goodwin L."/>
            <person name="Pitluck S."/>
            <person name="Peters L."/>
            <person name="Lu M."/>
            <person name="Detter J.C."/>
            <person name="Han C."/>
            <person name="Tapia R."/>
            <person name="Land M."/>
            <person name="Hauser L."/>
            <person name="Kyrpides N."/>
            <person name="Ivanova N."/>
            <person name="Mikhailova N."/>
            <person name="Pagani I."/>
            <person name="Rawat S."/>
            <person name="Mannisto M."/>
            <person name="Haggblom M."/>
            <person name="Woyke T."/>
        </authorList>
    </citation>
    <scope>NUCLEOTIDE SEQUENCE [LARGE SCALE GENOMIC DNA]</scope>
    <source>
        <strain evidence="2">ATCC BAA-1857 / DSM 23137 / MP5ACTX8</strain>
    </source>
</reference>
<evidence type="ECO:0000313" key="1">
    <source>
        <dbReference type="EMBL" id="AEU38576.1"/>
    </source>
</evidence>
<sequence>MAPKVELVVQESRMATLTVQAPSIHIYPFSRLVNAPAGRWEKLIADLEAKQRIVYRYYQPVREAVVQLASNRGARRNEIYEEMSHRASEVVHSPSQYPVKDNQKCFECFEKDFLPKIGEFKGSLLRATQMDGTFFNGIILKGLPHMVVTDKEGKQRYVYLYPSSWKDHELDAYMELLTIIIESEFGADAADLWCMGLKTGHSISRPRSKARTRKACHEAAKHFKRVVDAGIIKG</sequence>
<evidence type="ECO:0000313" key="2">
    <source>
        <dbReference type="Proteomes" id="UP000007113"/>
    </source>
</evidence>
<proteinExistence type="predicted"/>
<dbReference type="HOGENOM" id="CLU_1183699_0_0_0"/>
<protein>
    <submittedName>
        <fullName evidence="1">Uncharacterized protein</fullName>
    </submittedName>
</protein>
<dbReference type="AlphaFoldDB" id="G8NSK0"/>
<keyword evidence="2" id="KW-1185">Reference proteome</keyword>
<name>G8NSK0_GRAMM</name>
<accession>G8NSK0</accession>
<gene>
    <name evidence="1" type="ordered locus">AciX8_4301</name>
</gene>
<organism evidence="1 2">
    <name type="scientific">Granulicella mallensis (strain ATCC BAA-1857 / DSM 23137 / MP5ACTX8)</name>
    <dbReference type="NCBI Taxonomy" id="682795"/>
    <lineage>
        <taxon>Bacteria</taxon>
        <taxon>Pseudomonadati</taxon>
        <taxon>Acidobacteriota</taxon>
        <taxon>Terriglobia</taxon>
        <taxon>Terriglobales</taxon>
        <taxon>Acidobacteriaceae</taxon>
        <taxon>Granulicella</taxon>
    </lineage>
</organism>
<dbReference type="Proteomes" id="UP000007113">
    <property type="component" value="Chromosome"/>
</dbReference>
<dbReference type="KEGG" id="gma:AciX8_4301"/>
<dbReference type="STRING" id="682795.AciX8_4301"/>